<feature type="compositionally biased region" description="Polar residues" evidence="1">
    <location>
        <begin position="34"/>
        <end position="47"/>
    </location>
</feature>
<dbReference type="OrthoDB" id="3222645at2759"/>
<protein>
    <submittedName>
        <fullName evidence="2">Uncharacterized protein</fullName>
    </submittedName>
</protein>
<dbReference type="HOGENOM" id="CLU_349510_0_0_1"/>
<dbReference type="STRING" id="1095629.A0A0C9WVF1"/>
<feature type="compositionally biased region" description="Low complexity" evidence="1">
    <location>
        <begin position="19"/>
        <end position="33"/>
    </location>
</feature>
<dbReference type="AlphaFoldDB" id="A0A0C9WVF1"/>
<proteinExistence type="predicted"/>
<evidence type="ECO:0000256" key="1">
    <source>
        <dbReference type="SAM" id="MobiDB-lite"/>
    </source>
</evidence>
<feature type="region of interest" description="Disordered" evidence="1">
    <location>
        <begin position="743"/>
        <end position="787"/>
    </location>
</feature>
<evidence type="ECO:0000313" key="3">
    <source>
        <dbReference type="Proteomes" id="UP000054477"/>
    </source>
</evidence>
<feature type="compositionally biased region" description="Gly residues" evidence="1">
    <location>
        <begin position="765"/>
        <end position="787"/>
    </location>
</feature>
<reference evidence="3" key="2">
    <citation type="submission" date="2015-01" db="EMBL/GenBank/DDBJ databases">
        <title>Evolutionary Origins and Diversification of the Mycorrhizal Mutualists.</title>
        <authorList>
            <consortium name="DOE Joint Genome Institute"/>
            <consortium name="Mycorrhizal Genomics Consortium"/>
            <person name="Kohler A."/>
            <person name="Kuo A."/>
            <person name="Nagy L.G."/>
            <person name="Floudas D."/>
            <person name="Copeland A."/>
            <person name="Barry K.W."/>
            <person name="Cichocki N."/>
            <person name="Veneault-Fourrey C."/>
            <person name="LaButti K."/>
            <person name="Lindquist E.A."/>
            <person name="Lipzen A."/>
            <person name="Lundell T."/>
            <person name="Morin E."/>
            <person name="Murat C."/>
            <person name="Riley R."/>
            <person name="Ohm R."/>
            <person name="Sun H."/>
            <person name="Tunlid A."/>
            <person name="Henrissat B."/>
            <person name="Grigoriev I.V."/>
            <person name="Hibbett D.S."/>
            <person name="Martin F."/>
        </authorList>
    </citation>
    <scope>NUCLEOTIDE SEQUENCE [LARGE SCALE GENOMIC DNA]</scope>
    <source>
        <strain evidence="3">LaAM-08-1</strain>
    </source>
</reference>
<reference evidence="2 3" key="1">
    <citation type="submission" date="2014-04" db="EMBL/GenBank/DDBJ databases">
        <authorList>
            <consortium name="DOE Joint Genome Institute"/>
            <person name="Kuo A."/>
            <person name="Kohler A."/>
            <person name="Nagy L.G."/>
            <person name="Floudas D."/>
            <person name="Copeland A."/>
            <person name="Barry K.W."/>
            <person name="Cichocki N."/>
            <person name="Veneault-Fourrey C."/>
            <person name="LaButti K."/>
            <person name="Lindquist E.A."/>
            <person name="Lipzen A."/>
            <person name="Lundell T."/>
            <person name="Morin E."/>
            <person name="Murat C."/>
            <person name="Sun H."/>
            <person name="Tunlid A."/>
            <person name="Henrissat B."/>
            <person name="Grigoriev I.V."/>
            <person name="Hibbett D.S."/>
            <person name="Martin F."/>
            <person name="Nordberg H.P."/>
            <person name="Cantor M.N."/>
            <person name="Hua S.X."/>
        </authorList>
    </citation>
    <scope>NUCLEOTIDE SEQUENCE [LARGE SCALE GENOMIC DNA]</scope>
    <source>
        <strain evidence="2 3">LaAM-08-1</strain>
    </source>
</reference>
<evidence type="ECO:0000313" key="2">
    <source>
        <dbReference type="EMBL" id="KIK03425.1"/>
    </source>
</evidence>
<feature type="region of interest" description="Disordered" evidence="1">
    <location>
        <begin position="1"/>
        <end position="293"/>
    </location>
</feature>
<feature type="compositionally biased region" description="Low complexity" evidence="1">
    <location>
        <begin position="230"/>
        <end position="241"/>
    </location>
</feature>
<dbReference type="Proteomes" id="UP000054477">
    <property type="component" value="Unassembled WGS sequence"/>
</dbReference>
<accession>A0A0C9WVF1</accession>
<keyword evidence="3" id="KW-1185">Reference proteome</keyword>
<feature type="compositionally biased region" description="Polar residues" evidence="1">
    <location>
        <begin position="149"/>
        <end position="167"/>
    </location>
</feature>
<organism evidence="2 3">
    <name type="scientific">Laccaria amethystina LaAM-08-1</name>
    <dbReference type="NCBI Taxonomy" id="1095629"/>
    <lineage>
        <taxon>Eukaryota</taxon>
        <taxon>Fungi</taxon>
        <taxon>Dikarya</taxon>
        <taxon>Basidiomycota</taxon>
        <taxon>Agaricomycotina</taxon>
        <taxon>Agaricomycetes</taxon>
        <taxon>Agaricomycetidae</taxon>
        <taxon>Agaricales</taxon>
        <taxon>Agaricineae</taxon>
        <taxon>Hydnangiaceae</taxon>
        <taxon>Laccaria</taxon>
    </lineage>
</organism>
<name>A0A0C9WVF1_9AGAR</name>
<gene>
    <name evidence="2" type="ORF">K443DRAFT_5381</name>
</gene>
<dbReference type="EMBL" id="KN838580">
    <property type="protein sequence ID" value="KIK03425.1"/>
    <property type="molecule type" value="Genomic_DNA"/>
</dbReference>
<feature type="compositionally biased region" description="Basic and acidic residues" evidence="1">
    <location>
        <begin position="131"/>
        <end position="142"/>
    </location>
</feature>
<feature type="compositionally biased region" description="Acidic residues" evidence="1">
    <location>
        <begin position="263"/>
        <end position="287"/>
    </location>
</feature>
<sequence length="806" mass="86314">MSPDPETKLKKGKSIHGTSSASAQAAAHEQQQQVKSSNRNRGLPTNRSRPKQPDHVDAQAGGLVNPAKGQLITGGERAGSPKKTSTQSRTKIESLGDAGQAPVGARMTTGVDPIARSSGPAGNVKATGEGGHADTTSREMVDLGKPTKPLTTGCKTGTPALSSSDSSIRVVDPAKFSSASGQAERQKAQAQAQAAAEARERAIAEAGNIGEGGPDDTAPPGVVRSEDQDPLALARRLPSLPNSRSNTLDSLPPAGVESREQDLADADNGEYSDGESNDDYGEDDNIYEDARTNSDRLAIPGFREALTEEELEALHHQQFHKQQQEAHRQLYMQQQQVLEVAHALAPKPPGSRSTATMLGIGVGGSSDKPQSSKEKSLRRKIGELEFLLQQANSSAMNLDHHYRKLWSRANAQSEELQRSQHQVHRLLDDNRSLTHELEAVKVQLADAKTLSEVRGKELKGAQVFLTKADTLSTTDVVQKVNALNEEIFQAAALLGEMLQNSERKDRTQEQITVAFEKARWMLGEQMASVLAVESSNIRTDLNPLLVQVVLQIAITTWCKFVVSSWKPSDGTVADFLAAIYSEIRQVEDQAVSGRWRSITRAQLRSSSDDWTENLMGGLLSVLIIAGWSTREVDQQHQFERRLPPIFKAVQDLRKALGEDVTSMDMEVAIIDPGDSFNPTYMEDGYGDARATSGTGKKTPEKVSGTTGLGLHKISMKRTSKGPVPHTEMVFFPKVVLEGTVKEAMDPAPPPASRLRKKPKIVGDRSGNGGGSGGAAGGGGAPAAGGTGGSVSGMLQSASSMVSSFIF</sequence>